<reference evidence="1 2" key="1">
    <citation type="submission" date="2019-01" db="EMBL/GenBank/DDBJ databases">
        <authorList>
            <person name="Brito A."/>
        </authorList>
    </citation>
    <scope>NUCLEOTIDE SEQUENCE [LARGE SCALE GENOMIC DNA]</scope>
    <source>
        <strain evidence="1">1</strain>
    </source>
</reference>
<evidence type="ECO:0000313" key="1">
    <source>
        <dbReference type="EMBL" id="VEP15592.1"/>
    </source>
</evidence>
<gene>
    <name evidence="1" type="ORF">H1P_350022</name>
</gene>
<dbReference type="NCBIfam" id="NF005994">
    <property type="entry name" value="PRK08118.1"/>
    <property type="match status" value="1"/>
</dbReference>
<dbReference type="EMBL" id="CAACVJ010000279">
    <property type="protein sequence ID" value="VEP15592.1"/>
    <property type="molecule type" value="Genomic_DNA"/>
</dbReference>
<dbReference type="SUPFAM" id="SSF52540">
    <property type="entry name" value="P-loop containing nucleoside triphosphate hydrolases"/>
    <property type="match status" value="1"/>
</dbReference>
<sequence length="175" mass="20708">MQRIAIIGCCGAGKSTLANHLGARLGLPVIHLDYHYWQPGWIETPTEKWIEKQQYLVNSDRWIIDGNYLSTMDIRLQAADTIILLDFSRFLCLWRIFRRYLQYYSPDKELVRPDMADGCAERLSWDFLLYVWNFAHHQRQHVLSKLELYQHDRKVTILKNPQQVDSFLSELNPLA</sequence>
<accession>A0A563VVX4</accession>
<keyword evidence="2" id="KW-1185">Reference proteome</keyword>
<dbReference type="OrthoDB" id="1201990at2"/>
<dbReference type="PANTHER" id="PTHR37816">
    <property type="entry name" value="YALI0E33011P"/>
    <property type="match status" value="1"/>
</dbReference>
<protein>
    <submittedName>
        <fullName evidence="1">Topology modulation protein</fullName>
    </submittedName>
</protein>
<evidence type="ECO:0000313" key="2">
    <source>
        <dbReference type="Proteomes" id="UP000320055"/>
    </source>
</evidence>
<dbReference type="InterPro" id="IPR027417">
    <property type="entry name" value="P-loop_NTPase"/>
</dbReference>
<dbReference type="Gene3D" id="3.40.50.300">
    <property type="entry name" value="P-loop containing nucleotide triphosphate hydrolases"/>
    <property type="match status" value="1"/>
</dbReference>
<proteinExistence type="predicted"/>
<dbReference type="Proteomes" id="UP000320055">
    <property type="component" value="Unassembled WGS sequence"/>
</dbReference>
<dbReference type="PANTHER" id="PTHR37816:SF3">
    <property type="entry name" value="MODULATES DNA TOPOLOGY"/>
    <property type="match status" value="1"/>
</dbReference>
<name>A0A563VVX4_9CYAN</name>
<dbReference type="AlphaFoldDB" id="A0A563VVX4"/>
<dbReference type="RefSeq" id="WP_144865584.1">
    <property type="nucleotide sequence ID" value="NZ_LR213795.1"/>
</dbReference>
<organism evidence="1 2">
    <name type="scientific">Hyella patelloides LEGE 07179</name>
    <dbReference type="NCBI Taxonomy" id="945734"/>
    <lineage>
        <taxon>Bacteria</taxon>
        <taxon>Bacillati</taxon>
        <taxon>Cyanobacteriota</taxon>
        <taxon>Cyanophyceae</taxon>
        <taxon>Pleurocapsales</taxon>
        <taxon>Hyellaceae</taxon>
        <taxon>Hyella</taxon>
    </lineage>
</organism>
<dbReference type="InterPro" id="IPR052922">
    <property type="entry name" value="Cytidylate_Kinase-2"/>
</dbReference>